<name>A0A7J6QSR0_PEROL</name>
<feature type="non-terminal residue" evidence="1">
    <location>
        <position position="1"/>
    </location>
</feature>
<dbReference type="Proteomes" id="UP000553632">
    <property type="component" value="Unassembled WGS sequence"/>
</dbReference>
<evidence type="ECO:0000313" key="2">
    <source>
        <dbReference type="Proteomes" id="UP000553632"/>
    </source>
</evidence>
<evidence type="ECO:0000313" key="1">
    <source>
        <dbReference type="EMBL" id="KAF4711679.1"/>
    </source>
</evidence>
<reference evidence="1 2" key="1">
    <citation type="submission" date="2020-04" db="EMBL/GenBank/DDBJ databases">
        <title>Perkinsus olseni comparative genomics.</title>
        <authorList>
            <person name="Bogema D.R."/>
        </authorList>
    </citation>
    <scope>NUCLEOTIDE SEQUENCE [LARGE SCALE GENOMIC DNA]</scope>
    <source>
        <strain evidence="1 2">ATCC PRA-207</strain>
    </source>
</reference>
<sequence length="59" mass="6963">IELNALSGSSYRRWTIEGQKRGRRTGGFRKSGVQFSARWRNYNNYGRRMRATTIRHGLM</sequence>
<keyword evidence="2" id="KW-1185">Reference proteome</keyword>
<organism evidence="1 2">
    <name type="scientific">Perkinsus olseni</name>
    <name type="common">Perkinsus atlanticus</name>
    <dbReference type="NCBI Taxonomy" id="32597"/>
    <lineage>
        <taxon>Eukaryota</taxon>
        <taxon>Sar</taxon>
        <taxon>Alveolata</taxon>
        <taxon>Perkinsozoa</taxon>
        <taxon>Perkinsea</taxon>
        <taxon>Perkinsida</taxon>
        <taxon>Perkinsidae</taxon>
        <taxon>Perkinsus</taxon>
    </lineage>
</organism>
<dbReference type="EMBL" id="JABANO010030553">
    <property type="protein sequence ID" value="KAF4711679.1"/>
    <property type="molecule type" value="Genomic_DNA"/>
</dbReference>
<gene>
    <name evidence="1" type="ORF">FOZ63_001053</name>
</gene>
<accession>A0A7J6QSR0</accession>
<dbReference type="AlphaFoldDB" id="A0A7J6QSR0"/>
<feature type="non-terminal residue" evidence="1">
    <location>
        <position position="59"/>
    </location>
</feature>
<proteinExistence type="predicted"/>
<comment type="caution">
    <text evidence="1">The sequence shown here is derived from an EMBL/GenBank/DDBJ whole genome shotgun (WGS) entry which is preliminary data.</text>
</comment>
<protein>
    <submittedName>
        <fullName evidence="1">Uncharacterized protein</fullName>
    </submittedName>
</protein>